<organism evidence="14 15">
    <name type="scientific">Roseateles aquatilis</name>
    <dbReference type="NCBI Taxonomy" id="431061"/>
    <lineage>
        <taxon>Bacteria</taxon>
        <taxon>Pseudomonadati</taxon>
        <taxon>Pseudomonadota</taxon>
        <taxon>Betaproteobacteria</taxon>
        <taxon>Burkholderiales</taxon>
        <taxon>Sphaerotilaceae</taxon>
        <taxon>Roseateles</taxon>
    </lineage>
</organism>
<dbReference type="PANTHER" id="PTHR43520">
    <property type="entry name" value="ATP7, ISOFORM B"/>
    <property type="match status" value="1"/>
</dbReference>
<keyword evidence="8 12" id="KW-1133">Transmembrane helix</keyword>
<accession>A0A246J2S1</accession>
<evidence type="ECO:0000256" key="1">
    <source>
        <dbReference type="ARBA" id="ARBA00004127"/>
    </source>
</evidence>
<evidence type="ECO:0000256" key="5">
    <source>
        <dbReference type="ARBA" id="ARBA00022741"/>
    </source>
</evidence>
<keyword evidence="6 12" id="KW-0067">ATP-binding</keyword>
<dbReference type="InterPro" id="IPR059000">
    <property type="entry name" value="ATPase_P-type_domA"/>
</dbReference>
<dbReference type="SUPFAM" id="SSF81653">
    <property type="entry name" value="Calcium ATPase, transduction domain A"/>
    <property type="match status" value="1"/>
</dbReference>
<keyword evidence="3 12" id="KW-0812">Transmembrane</keyword>
<dbReference type="AlphaFoldDB" id="A0A246J2S1"/>
<dbReference type="SUPFAM" id="SSF55008">
    <property type="entry name" value="HMA, heavy metal-associated domain"/>
    <property type="match status" value="1"/>
</dbReference>
<evidence type="ECO:0000313" key="15">
    <source>
        <dbReference type="Proteomes" id="UP000197468"/>
    </source>
</evidence>
<dbReference type="Pfam" id="PF00403">
    <property type="entry name" value="HMA"/>
    <property type="match status" value="1"/>
</dbReference>
<dbReference type="PRINTS" id="PR00943">
    <property type="entry name" value="CUATPASE"/>
</dbReference>
<feature type="transmembrane region" description="Helical" evidence="12">
    <location>
        <begin position="195"/>
        <end position="213"/>
    </location>
</feature>
<dbReference type="GO" id="GO:0016887">
    <property type="term" value="F:ATP hydrolysis activity"/>
    <property type="evidence" value="ECO:0007669"/>
    <property type="project" value="InterPro"/>
</dbReference>
<dbReference type="InterPro" id="IPR023299">
    <property type="entry name" value="ATPase_P-typ_cyto_dom_N"/>
</dbReference>
<evidence type="ECO:0000256" key="10">
    <source>
        <dbReference type="ARBA" id="ARBA00038904"/>
    </source>
</evidence>
<dbReference type="GO" id="GO:0055070">
    <property type="term" value="P:copper ion homeostasis"/>
    <property type="evidence" value="ECO:0007669"/>
    <property type="project" value="TreeGrafter"/>
</dbReference>
<name>A0A246J2S1_9BURK</name>
<dbReference type="InterPro" id="IPR044492">
    <property type="entry name" value="P_typ_ATPase_HD_dom"/>
</dbReference>
<dbReference type="InterPro" id="IPR017969">
    <property type="entry name" value="Heavy-metal-associated_CS"/>
</dbReference>
<feature type="transmembrane region" description="Helical" evidence="12">
    <location>
        <begin position="720"/>
        <end position="740"/>
    </location>
</feature>
<dbReference type="InterPro" id="IPR018303">
    <property type="entry name" value="ATPase_P-typ_P_site"/>
</dbReference>
<feature type="transmembrane region" description="Helical" evidence="12">
    <location>
        <begin position="164"/>
        <end position="183"/>
    </location>
</feature>
<keyword evidence="7" id="KW-1278">Translocase</keyword>
<dbReference type="PROSITE" id="PS01229">
    <property type="entry name" value="COF_2"/>
    <property type="match status" value="1"/>
</dbReference>
<feature type="transmembrane region" description="Helical" evidence="12">
    <location>
        <begin position="381"/>
        <end position="408"/>
    </location>
</feature>
<dbReference type="PRINTS" id="PR00119">
    <property type="entry name" value="CATATPASE"/>
</dbReference>
<dbReference type="GO" id="GO:0012505">
    <property type="term" value="C:endomembrane system"/>
    <property type="evidence" value="ECO:0007669"/>
    <property type="project" value="UniProtKB-SubCell"/>
</dbReference>
<feature type="transmembrane region" description="Helical" evidence="12">
    <location>
        <begin position="106"/>
        <end position="127"/>
    </location>
</feature>
<feature type="domain" description="HMA" evidence="13">
    <location>
        <begin position="16"/>
        <end position="81"/>
    </location>
</feature>
<dbReference type="EC" id="7.2.2.9" evidence="10"/>
<dbReference type="GO" id="GO:0005524">
    <property type="term" value="F:ATP binding"/>
    <property type="evidence" value="ECO:0007669"/>
    <property type="project" value="UniProtKB-UniRule"/>
</dbReference>
<keyword evidence="15" id="KW-1185">Reference proteome</keyword>
<dbReference type="FunFam" id="2.70.150.10:FF:000002">
    <property type="entry name" value="Copper-transporting ATPase 1, putative"/>
    <property type="match status" value="1"/>
</dbReference>
<dbReference type="NCBIfam" id="TIGR01511">
    <property type="entry name" value="ATPase-IB1_Cu"/>
    <property type="match status" value="1"/>
</dbReference>
<keyword evidence="5 12" id="KW-0547">Nucleotide-binding</keyword>
<sequence>MNTATTLFPPPSGPTAELRLSVSGMTCASCVNRVERALRKVPGVEQAEVNLAAETATVRAQSDVDADLLIAAIGKAGYDARPVVSEDPVDAGDPPPPPWSSTGWPVLVAALLSLPLVLPMVGMLWGAHWMIDGWWQLALATPVQFWLGARFYRAGWAAAKDFTGNMDLLVALGTSAAFGLSVYELLRDGPLSHALYFESAAAVITLVLLGKWLEGRAKRQTLSAIAALKELRPEHARVRRDGADVDVPLAQLRLRDVMVVRPGERIPADGRLRDGQSQVDESLISGESLPVEKTPGDTVIGGAVNGEGLLLVEVTALGAESTLSRIVRLVESAQAHKAPIQRLVDQISAVFVPVVLVIAALTLLGWGLATGDWERALIHAVAVLVIACPCALGLATPAAIMVGTGVAARRGLLIKDAQALEQARRVDLVVFDKTGTLTEGKPRLLDFVAAAGQDEAGALALAAGLQHGSEHPLARAVRDAAAARGLAVPATSGVRAVVGRGIAGQVGGRTLMLGSGRWMEELGVDLSPLRANADAALAQGRTMSWLAAAGTAPETGGAPVLVAMLVFGDRVKDGALPAIASLKAMGLRTVMLSGDNAAAAAAVGAQLGLDEVRAELLPEDKARIVSELRAGGARVAMVGDGINDAPALAAADVGLAMGGGTDVAMETAGITLMRGDPRLVADAIALSRATVAKIRQNLFWAFVYNLLGVPLAALGLLSPVIAGAAMALSSVSVLGNALLLKRWKGPTR</sequence>
<keyword evidence="9 12" id="KW-0472">Membrane</keyword>
<reference evidence="14 15" key="1">
    <citation type="journal article" date="2008" name="Int. J. Syst. Evol. Microbiol.">
        <title>Description of Roseateles aquatilis sp. nov. and Roseateles terrae sp. nov., in the class Betaproteobacteria, and emended description of the genus Roseateles.</title>
        <authorList>
            <person name="Gomila M."/>
            <person name="Bowien B."/>
            <person name="Falsen E."/>
            <person name="Moore E.R."/>
            <person name="Lalucat J."/>
        </authorList>
    </citation>
    <scope>NUCLEOTIDE SEQUENCE [LARGE SCALE GENOMIC DNA]</scope>
    <source>
        <strain evidence="14 15">CCUG 48205</strain>
    </source>
</reference>
<dbReference type="CDD" id="cd00371">
    <property type="entry name" value="HMA"/>
    <property type="match status" value="1"/>
</dbReference>
<evidence type="ECO:0000259" key="13">
    <source>
        <dbReference type="PROSITE" id="PS50846"/>
    </source>
</evidence>
<dbReference type="SUPFAM" id="SSF56784">
    <property type="entry name" value="HAD-like"/>
    <property type="match status" value="1"/>
</dbReference>
<dbReference type="SFLD" id="SFLDS00003">
    <property type="entry name" value="Haloacid_Dehalogenase"/>
    <property type="match status" value="1"/>
</dbReference>
<protein>
    <recommendedName>
        <fullName evidence="10">P-type Cu(2+) transporter</fullName>
        <ecNumber evidence="10">7.2.2.9</ecNumber>
    </recommendedName>
</protein>
<dbReference type="SFLD" id="SFLDG00002">
    <property type="entry name" value="C1.7:_P-type_atpase_like"/>
    <property type="match status" value="1"/>
</dbReference>
<dbReference type="CDD" id="cd02094">
    <property type="entry name" value="P-type_ATPase_Cu-like"/>
    <property type="match status" value="1"/>
</dbReference>
<dbReference type="NCBIfam" id="TIGR01525">
    <property type="entry name" value="ATPase-IB_hvy"/>
    <property type="match status" value="1"/>
</dbReference>
<dbReference type="FunFam" id="3.30.70.100:FF:000005">
    <property type="entry name" value="Copper-exporting P-type ATPase A"/>
    <property type="match status" value="1"/>
</dbReference>
<dbReference type="SUPFAM" id="SSF81665">
    <property type="entry name" value="Calcium ATPase, transmembrane domain M"/>
    <property type="match status" value="1"/>
</dbReference>
<dbReference type="GO" id="GO:0005507">
    <property type="term" value="F:copper ion binding"/>
    <property type="evidence" value="ECO:0007669"/>
    <property type="project" value="TreeGrafter"/>
</dbReference>
<proteinExistence type="inferred from homology"/>
<dbReference type="InterPro" id="IPR023298">
    <property type="entry name" value="ATPase_P-typ_TM_dom_sf"/>
</dbReference>
<dbReference type="InterPro" id="IPR036412">
    <property type="entry name" value="HAD-like_sf"/>
</dbReference>
<evidence type="ECO:0000256" key="6">
    <source>
        <dbReference type="ARBA" id="ARBA00022840"/>
    </source>
</evidence>
<dbReference type="InterPro" id="IPR027256">
    <property type="entry name" value="P-typ_ATPase_IB"/>
</dbReference>
<comment type="caution">
    <text evidence="14">The sequence shown here is derived from an EMBL/GenBank/DDBJ whole genome shotgun (WGS) entry which is preliminary data.</text>
</comment>
<dbReference type="RefSeq" id="WP_088386531.1">
    <property type="nucleotide sequence ID" value="NZ_NIOF01000010.1"/>
</dbReference>
<evidence type="ECO:0000256" key="12">
    <source>
        <dbReference type="RuleBase" id="RU362081"/>
    </source>
</evidence>
<evidence type="ECO:0000313" key="14">
    <source>
        <dbReference type="EMBL" id="OWQ86863.1"/>
    </source>
</evidence>
<dbReference type="PROSITE" id="PS50846">
    <property type="entry name" value="HMA_2"/>
    <property type="match status" value="1"/>
</dbReference>
<dbReference type="Gene3D" id="3.40.1110.10">
    <property type="entry name" value="Calcium-transporting ATPase, cytoplasmic domain N"/>
    <property type="match status" value="1"/>
</dbReference>
<evidence type="ECO:0000256" key="9">
    <source>
        <dbReference type="ARBA" id="ARBA00023136"/>
    </source>
</evidence>
<dbReference type="PROSITE" id="PS01047">
    <property type="entry name" value="HMA_1"/>
    <property type="match status" value="1"/>
</dbReference>
<dbReference type="InterPro" id="IPR023214">
    <property type="entry name" value="HAD_sf"/>
</dbReference>
<evidence type="ECO:0000256" key="3">
    <source>
        <dbReference type="ARBA" id="ARBA00022692"/>
    </source>
</evidence>
<evidence type="ECO:0000256" key="2">
    <source>
        <dbReference type="ARBA" id="ARBA00006024"/>
    </source>
</evidence>
<keyword evidence="12" id="KW-1003">Cell membrane</keyword>
<comment type="catalytic activity">
    <reaction evidence="11">
        <text>Cu(2+)(in) + ATP + H2O = Cu(2+)(out) + ADP + phosphate + H(+)</text>
        <dbReference type="Rhea" id="RHEA:10376"/>
        <dbReference type="ChEBI" id="CHEBI:15377"/>
        <dbReference type="ChEBI" id="CHEBI:15378"/>
        <dbReference type="ChEBI" id="CHEBI:29036"/>
        <dbReference type="ChEBI" id="CHEBI:30616"/>
        <dbReference type="ChEBI" id="CHEBI:43474"/>
        <dbReference type="ChEBI" id="CHEBI:456216"/>
        <dbReference type="EC" id="7.2.2.9"/>
    </reaction>
</comment>
<comment type="subcellular location">
    <subcellularLocation>
        <location evidence="12">Cell membrane</location>
    </subcellularLocation>
    <subcellularLocation>
        <location evidence="1">Endomembrane system</location>
        <topology evidence="1">Multi-pass membrane protein</topology>
    </subcellularLocation>
</comment>
<evidence type="ECO:0000256" key="4">
    <source>
        <dbReference type="ARBA" id="ARBA00022723"/>
    </source>
</evidence>
<dbReference type="InterPro" id="IPR006121">
    <property type="entry name" value="HMA_dom"/>
</dbReference>
<dbReference type="PROSITE" id="PS00154">
    <property type="entry name" value="ATPASE_E1_E2"/>
    <property type="match status" value="1"/>
</dbReference>
<dbReference type="InterPro" id="IPR008250">
    <property type="entry name" value="ATPase_P-typ_transduc_dom_A_sf"/>
</dbReference>
<feature type="transmembrane region" description="Helical" evidence="12">
    <location>
        <begin position="347"/>
        <end position="369"/>
    </location>
</feature>
<dbReference type="InterPro" id="IPR001757">
    <property type="entry name" value="P_typ_ATPase"/>
</dbReference>
<comment type="similarity">
    <text evidence="2 12">Belongs to the cation transport ATPase (P-type) (TC 3.A.3) family. Type IB subfamily.</text>
</comment>
<dbReference type="GO" id="GO:0043682">
    <property type="term" value="F:P-type divalent copper transporter activity"/>
    <property type="evidence" value="ECO:0007669"/>
    <property type="project" value="UniProtKB-EC"/>
</dbReference>
<feature type="transmembrane region" description="Helical" evidence="12">
    <location>
        <begin position="697"/>
        <end position="714"/>
    </location>
</feature>
<dbReference type="InterPro" id="IPR036163">
    <property type="entry name" value="HMA_dom_sf"/>
</dbReference>
<evidence type="ECO:0000256" key="7">
    <source>
        <dbReference type="ARBA" id="ARBA00022967"/>
    </source>
</evidence>
<keyword evidence="4 12" id="KW-0479">Metal-binding</keyword>
<dbReference type="Proteomes" id="UP000197468">
    <property type="component" value="Unassembled WGS sequence"/>
</dbReference>
<dbReference type="Pfam" id="PF00702">
    <property type="entry name" value="Hydrolase"/>
    <property type="match status" value="1"/>
</dbReference>
<evidence type="ECO:0000256" key="11">
    <source>
        <dbReference type="ARBA" id="ARBA00047424"/>
    </source>
</evidence>
<dbReference type="PANTHER" id="PTHR43520:SF8">
    <property type="entry name" value="P-TYPE CU(+) TRANSPORTER"/>
    <property type="match status" value="1"/>
</dbReference>
<dbReference type="GO" id="GO:0005886">
    <property type="term" value="C:plasma membrane"/>
    <property type="evidence" value="ECO:0007669"/>
    <property type="project" value="UniProtKB-SubCell"/>
</dbReference>
<dbReference type="Gene3D" id="3.30.70.100">
    <property type="match status" value="1"/>
</dbReference>
<evidence type="ECO:0000256" key="8">
    <source>
        <dbReference type="ARBA" id="ARBA00022989"/>
    </source>
</evidence>
<dbReference type="SFLD" id="SFLDF00027">
    <property type="entry name" value="p-type_atpase"/>
    <property type="match status" value="1"/>
</dbReference>
<gene>
    <name evidence="14" type="ORF">CDN99_19330</name>
</gene>
<dbReference type="EMBL" id="NIOF01000010">
    <property type="protein sequence ID" value="OWQ86863.1"/>
    <property type="molecule type" value="Genomic_DNA"/>
</dbReference>
<dbReference type="NCBIfam" id="TIGR01494">
    <property type="entry name" value="ATPase_P-type"/>
    <property type="match status" value="2"/>
</dbReference>
<dbReference type="Gene3D" id="2.70.150.10">
    <property type="entry name" value="Calcium-transporting ATPase, cytoplasmic transduction domain A"/>
    <property type="match status" value="1"/>
</dbReference>
<dbReference type="OrthoDB" id="8552908at2"/>
<dbReference type="Pfam" id="PF00122">
    <property type="entry name" value="E1-E2_ATPase"/>
    <property type="match status" value="1"/>
</dbReference>
<dbReference type="Gene3D" id="3.40.50.1000">
    <property type="entry name" value="HAD superfamily/HAD-like"/>
    <property type="match status" value="1"/>
</dbReference>